<sequence>MAPNLELLTPLRQSLDGGPFAAEEAGHSEPAAGRYVEAVTESVILLLSGSLRAGSSNEVMLRTAREVAPPGVRAVRYTGLADLPHFNPDDDTDPLPAPVTGLRAAIAEADALLICTPEYAGTLPGSFKNLLDWTVGGTEIGDKPSAWVTAAAPGRGGGAAATLRTVLGYTGAAIVDEACVHLPVDRAQVDEAGVITDPGVRARLAETITRLLDAVGG</sequence>
<dbReference type="GO" id="GO:0010181">
    <property type="term" value="F:FMN binding"/>
    <property type="evidence" value="ECO:0007669"/>
    <property type="project" value="TreeGrafter"/>
</dbReference>
<dbReference type="AlphaFoldDB" id="A0A3M2MCC2"/>
<protein>
    <submittedName>
        <fullName evidence="2">NAD(P)H-dependent oxidoreductase</fullName>
    </submittedName>
</protein>
<dbReference type="GO" id="GO:0016491">
    <property type="term" value="F:oxidoreductase activity"/>
    <property type="evidence" value="ECO:0007669"/>
    <property type="project" value="InterPro"/>
</dbReference>
<name>A0A3M2MCC2_9ACTN</name>
<evidence type="ECO:0000313" key="2">
    <source>
        <dbReference type="EMBL" id="RMI47237.1"/>
    </source>
</evidence>
<dbReference type="EMBL" id="RFFG01000004">
    <property type="protein sequence ID" value="RMI47237.1"/>
    <property type="molecule type" value="Genomic_DNA"/>
</dbReference>
<accession>A0A3M2MCC2</accession>
<feature type="domain" description="NADPH-dependent FMN reductase-like" evidence="1">
    <location>
        <begin position="44"/>
        <end position="182"/>
    </location>
</feature>
<dbReference type="InterPro" id="IPR050712">
    <property type="entry name" value="NAD(P)H-dep_reductase"/>
</dbReference>
<dbReference type="GO" id="GO:0005829">
    <property type="term" value="C:cytosol"/>
    <property type="evidence" value="ECO:0007669"/>
    <property type="project" value="TreeGrafter"/>
</dbReference>
<evidence type="ECO:0000313" key="3">
    <source>
        <dbReference type="Proteomes" id="UP000282674"/>
    </source>
</evidence>
<organism evidence="2 3">
    <name type="scientific">Actinomadura harenae</name>
    <dbReference type="NCBI Taxonomy" id="2483351"/>
    <lineage>
        <taxon>Bacteria</taxon>
        <taxon>Bacillati</taxon>
        <taxon>Actinomycetota</taxon>
        <taxon>Actinomycetes</taxon>
        <taxon>Streptosporangiales</taxon>
        <taxon>Thermomonosporaceae</taxon>
        <taxon>Actinomadura</taxon>
    </lineage>
</organism>
<dbReference type="InterPro" id="IPR029039">
    <property type="entry name" value="Flavoprotein-like_sf"/>
</dbReference>
<evidence type="ECO:0000259" key="1">
    <source>
        <dbReference type="Pfam" id="PF03358"/>
    </source>
</evidence>
<reference evidence="2 3" key="1">
    <citation type="submission" date="2018-10" db="EMBL/GenBank/DDBJ databases">
        <title>Isolation from soil.</title>
        <authorList>
            <person name="Hu J."/>
        </authorList>
    </citation>
    <scope>NUCLEOTIDE SEQUENCE [LARGE SCALE GENOMIC DNA]</scope>
    <source>
        <strain evidence="2 3">NEAU-Ht49</strain>
    </source>
</reference>
<dbReference type="Pfam" id="PF03358">
    <property type="entry name" value="FMN_red"/>
    <property type="match status" value="1"/>
</dbReference>
<dbReference type="Gene3D" id="3.40.50.360">
    <property type="match status" value="1"/>
</dbReference>
<dbReference type="OrthoDB" id="9812295at2"/>
<dbReference type="Proteomes" id="UP000282674">
    <property type="component" value="Unassembled WGS sequence"/>
</dbReference>
<gene>
    <name evidence="2" type="ORF">EBO15_03365</name>
</gene>
<comment type="caution">
    <text evidence="2">The sequence shown here is derived from an EMBL/GenBank/DDBJ whole genome shotgun (WGS) entry which is preliminary data.</text>
</comment>
<dbReference type="PANTHER" id="PTHR30543">
    <property type="entry name" value="CHROMATE REDUCTASE"/>
    <property type="match status" value="1"/>
</dbReference>
<keyword evidence="3" id="KW-1185">Reference proteome</keyword>
<dbReference type="InterPro" id="IPR005025">
    <property type="entry name" value="FMN_Rdtase-like_dom"/>
</dbReference>
<proteinExistence type="predicted"/>
<dbReference type="SUPFAM" id="SSF52218">
    <property type="entry name" value="Flavoproteins"/>
    <property type="match status" value="1"/>
</dbReference>
<dbReference type="PANTHER" id="PTHR30543:SF21">
    <property type="entry name" value="NAD(P)H-DEPENDENT FMN REDUCTASE LOT6"/>
    <property type="match status" value="1"/>
</dbReference>